<dbReference type="InterPro" id="IPR050248">
    <property type="entry name" value="Polysacc_deacetylase_ArnD"/>
</dbReference>
<feature type="compositionally biased region" description="Low complexity" evidence="3">
    <location>
        <begin position="1"/>
        <end position="26"/>
    </location>
</feature>
<feature type="region of interest" description="Disordered" evidence="3">
    <location>
        <begin position="1"/>
        <end position="40"/>
    </location>
</feature>
<proteinExistence type="predicted"/>
<accession>A0A939PSZ9</accession>
<evidence type="ECO:0000259" key="4">
    <source>
        <dbReference type="PROSITE" id="PS51677"/>
    </source>
</evidence>
<keyword evidence="6" id="KW-1185">Reference proteome</keyword>
<dbReference type="PROSITE" id="PS51677">
    <property type="entry name" value="NODB"/>
    <property type="match status" value="1"/>
</dbReference>
<dbReference type="InterPro" id="IPR011330">
    <property type="entry name" value="Glyco_hydro/deAcase_b/a-brl"/>
</dbReference>
<keyword evidence="2" id="KW-0378">Hydrolase</keyword>
<protein>
    <submittedName>
        <fullName evidence="5">Polysaccharide deacetylase family protein</fullName>
    </submittedName>
</protein>
<dbReference type="EMBL" id="JAGEOJ010000027">
    <property type="protein sequence ID" value="MBO2454534.1"/>
    <property type="molecule type" value="Genomic_DNA"/>
</dbReference>
<evidence type="ECO:0000313" key="5">
    <source>
        <dbReference type="EMBL" id="MBO2454534.1"/>
    </source>
</evidence>
<feature type="region of interest" description="Disordered" evidence="3">
    <location>
        <begin position="241"/>
        <end position="300"/>
    </location>
</feature>
<dbReference type="Proteomes" id="UP000669179">
    <property type="component" value="Unassembled WGS sequence"/>
</dbReference>
<evidence type="ECO:0000313" key="6">
    <source>
        <dbReference type="Proteomes" id="UP000669179"/>
    </source>
</evidence>
<dbReference type="SUPFAM" id="SSF88713">
    <property type="entry name" value="Glycoside hydrolase/deacetylase"/>
    <property type="match status" value="1"/>
</dbReference>
<dbReference type="GO" id="GO:0016020">
    <property type="term" value="C:membrane"/>
    <property type="evidence" value="ECO:0007669"/>
    <property type="project" value="TreeGrafter"/>
</dbReference>
<feature type="compositionally biased region" description="Low complexity" evidence="3">
    <location>
        <begin position="264"/>
        <end position="279"/>
    </location>
</feature>
<keyword evidence="1" id="KW-0479">Metal-binding</keyword>
<dbReference type="PANTHER" id="PTHR10587:SF133">
    <property type="entry name" value="CHITIN DEACETYLASE 1-RELATED"/>
    <property type="match status" value="1"/>
</dbReference>
<dbReference type="AlphaFoldDB" id="A0A939PSZ9"/>
<feature type="compositionally biased region" description="Polar residues" evidence="3">
    <location>
        <begin position="30"/>
        <end position="40"/>
    </location>
</feature>
<feature type="domain" description="NodB homology" evidence="4">
    <location>
        <begin position="46"/>
        <end position="219"/>
    </location>
</feature>
<dbReference type="Pfam" id="PF01522">
    <property type="entry name" value="Polysacc_deac_1"/>
    <property type="match status" value="1"/>
</dbReference>
<evidence type="ECO:0000256" key="2">
    <source>
        <dbReference type="ARBA" id="ARBA00022801"/>
    </source>
</evidence>
<dbReference type="Gene3D" id="3.20.20.370">
    <property type="entry name" value="Glycoside hydrolase/deacetylase"/>
    <property type="match status" value="1"/>
</dbReference>
<reference evidence="5" key="1">
    <citation type="submission" date="2021-03" db="EMBL/GenBank/DDBJ databases">
        <authorList>
            <person name="Kanchanasin P."/>
            <person name="Saeng-In P."/>
            <person name="Phongsopitanun W."/>
            <person name="Yuki M."/>
            <person name="Kudo T."/>
            <person name="Ohkuma M."/>
            <person name="Tanasupawat S."/>
        </authorList>
    </citation>
    <scope>NUCLEOTIDE SEQUENCE</scope>
    <source>
        <strain evidence="5">GKU 128</strain>
    </source>
</reference>
<gene>
    <name evidence="5" type="ORF">J4573_46125</name>
</gene>
<dbReference type="GO" id="GO:0046872">
    <property type="term" value="F:metal ion binding"/>
    <property type="evidence" value="ECO:0007669"/>
    <property type="project" value="UniProtKB-KW"/>
</dbReference>
<name>A0A939PSZ9_9ACTN</name>
<dbReference type="GO" id="GO:0005975">
    <property type="term" value="P:carbohydrate metabolic process"/>
    <property type="evidence" value="ECO:0007669"/>
    <property type="project" value="InterPro"/>
</dbReference>
<evidence type="ECO:0000256" key="3">
    <source>
        <dbReference type="SAM" id="MobiDB-lite"/>
    </source>
</evidence>
<feature type="compositionally biased region" description="Pro residues" evidence="3">
    <location>
        <begin position="280"/>
        <end position="300"/>
    </location>
</feature>
<dbReference type="InterPro" id="IPR002509">
    <property type="entry name" value="NODB_dom"/>
</dbReference>
<sequence>MLAASACSHSAGGAARSARQMAARPPASNPKHTQTPASQVDCTKAKCVALTFDDGPGEYTGKLLDDLREAGAHATFFMLGENVKGHEVLLKRMVAEGHELGNHSWSHPQLTSLSSGAVRSQVRRTSHVIEAASGVRPTLFRPPYGATDKRVGHAVGMPEILWSVDTLDWEYRNVARNVRVGTHEPKVGGIVLFHDIHKTSVEAIPRVLRGLKKRGFTFATVSQVLQGTKLKPGHTYLENVPVKAHKPKPKPATTAPNGTPPAAPSGAPSAPSGTPSAPATTPPASPSMPPTPSLSPSVTP</sequence>
<comment type="caution">
    <text evidence="5">The sequence shown here is derived from an EMBL/GenBank/DDBJ whole genome shotgun (WGS) entry which is preliminary data.</text>
</comment>
<dbReference type="PANTHER" id="PTHR10587">
    <property type="entry name" value="GLYCOSYL TRANSFERASE-RELATED"/>
    <property type="match status" value="1"/>
</dbReference>
<dbReference type="CDD" id="cd10954">
    <property type="entry name" value="CE4_CtAXE_like"/>
    <property type="match status" value="1"/>
</dbReference>
<dbReference type="GO" id="GO:0016810">
    <property type="term" value="F:hydrolase activity, acting on carbon-nitrogen (but not peptide) bonds"/>
    <property type="evidence" value="ECO:0007669"/>
    <property type="project" value="InterPro"/>
</dbReference>
<organism evidence="5 6">
    <name type="scientific">Actinomadura barringtoniae</name>
    <dbReference type="NCBI Taxonomy" id="1427535"/>
    <lineage>
        <taxon>Bacteria</taxon>
        <taxon>Bacillati</taxon>
        <taxon>Actinomycetota</taxon>
        <taxon>Actinomycetes</taxon>
        <taxon>Streptosporangiales</taxon>
        <taxon>Thermomonosporaceae</taxon>
        <taxon>Actinomadura</taxon>
    </lineage>
</organism>
<evidence type="ECO:0000256" key="1">
    <source>
        <dbReference type="ARBA" id="ARBA00022723"/>
    </source>
</evidence>